<accession>A0AAN7IQT3</accession>
<protein>
    <submittedName>
        <fullName evidence="4">Uncharacterized protein</fullName>
    </submittedName>
</protein>
<keyword evidence="2" id="KW-0812">Transmembrane</keyword>
<sequence length="260" mass="28035">MLIVLSLAVILTMPTNATEPTDPFELSLGSDTMPEDQSDELSSLANNTTPKNPIETSFAQAPDQTQYDPLSPQYSAPSPYAGDDPLSSAYQYNSPPPYIESLAPEYEYYSPSPSPSPSPYGEEEPLAPEYDSDNSLSPEYASPPPYIEAMAPETEGDGFYSPLEAPVPAPSMAAMESDTDEYSPKLPPATPFSYSAEDDAGVFEQEPEVSSRGNGGTLAGLIIGGVCIVGLGALVCKKRKDKKRSTQYKYLGKREELEIF</sequence>
<evidence type="ECO:0000256" key="1">
    <source>
        <dbReference type="SAM" id="MobiDB-lite"/>
    </source>
</evidence>
<feature type="chain" id="PRO_5043014453" evidence="3">
    <location>
        <begin position="18"/>
        <end position="260"/>
    </location>
</feature>
<comment type="caution">
    <text evidence="4">The sequence shown here is derived from an EMBL/GenBank/DDBJ whole genome shotgun (WGS) entry which is preliminary data.</text>
</comment>
<keyword evidence="5" id="KW-1185">Reference proteome</keyword>
<keyword evidence="3" id="KW-0732">Signal</keyword>
<feature type="region of interest" description="Disordered" evidence="1">
    <location>
        <begin position="16"/>
        <end position="195"/>
    </location>
</feature>
<evidence type="ECO:0000313" key="5">
    <source>
        <dbReference type="Proteomes" id="UP001324115"/>
    </source>
</evidence>
<evidence type="ECO:0000313" key="4">
    <source>
        <dbReference type="EMBL" id="KAK4583272.1"/>
    </source>
</evidence>
<keyword evidence="2" id="KW-1133">Transmembrane helix</keyword>
<name>A0AAN7IQT3_QUERU</name>
<feature type="transmembrane region" description="Helical" evidence="2">
    <location>
        <begin position="218"/>
        <end position="236"/>
    </location>
</feature>
<feature type="compositionally biased region" description="Polar residues" evidence="1">
    <location>
        <begin position="40"/>
        <end position="76"/>
    </location>
</feature>
<dbReference type="EMBL" id="JAXUIC010000007">
    <property type="protein sequence ID" value="KAK4583272.1"/>
    <property type="molecule type" value="Genomic_DNA"/>
</dbReference>
<proteinExistence type="predicted"/>
<feature type="signal peptide" evidence="3">
    <location>
        <begin position="1"/>
        <end position="17"/>
    </location>
</feature>
<keyword evidence="2" id="KW-0472">Membrane</keyword>
<reference evidence="4 5" key="1">
    <citation type="journal article" date="2023" name="G3 (Bethesda)">
        <title>A haplotype-resolved chromosome-scale genome for Quercus rubra L. provides insights into the genetics of adaptive traits for red oak species.</title>
        <authorList>
            <person name="Kapoor B."/>
            <person name="Jenkins J."/>
            <person name="Schmutz J."/>
            <person name="Zhebentyayeva T."/>
            <person name="Kuelheim C."/>
            <person name="Coggeshall M."/>
            <person name="Heim C."/>
            <person name="Lasky J.R."/>
            <person name="Leites L."/>
            <person name="Islam-Faridi N."/>
            <person name="Romero-Severson J."/>
            <person name="DeLeo V.L."/>
            <person name="Lucas S.M."/>
            <person name="Lazic D."/>
            <person name="Gailing O."/>
            <person name="Carlson J."/>
            <person name="Staton M."/>
        </authorList>
    </citation>
    <scope>NUCLEOTIDE SEQUENCE [LARGE SCALE GENOMIC DNA]</scope>
    <source>
        <strain evidence="4">Pseudo-F2</strain>
    </source>
</reference>
<organism evidence="4 5">
    <name type="scientific">Quercus rubra</name>
    <name type="common">Northern red oak</name>
    <name type="synonym">Quercus borealis</name>
    <dbReference type="NCBI Taxonomy" id="3512"/>
    <lineage>
        <taxon>Eukaryota</taxon>
        <taxon>Viridiplantae</taxon>
        <taxon>Streptophyta</taxon>
        <taxon>Embryophyta</taxon>
        <taxon>Tracheophyta</taxon>
        <taxon>Spermatophyta</taxon>
        <taxon>Magnoliopsida</taxon>
        <taxon>eudicotyledons</taxon>
        <taxon>Gunneridae</taxon>
        <taxon>Pentapetalae</taxon>
        <taxon>rosids</taxon>
        <taxon>fabids</taxon>
        <taxon>Fagales</taxon>
        <taxon>Fagaceae</taxon>
        <taxon>Quercus</taxon>
    </lineage>
</organism>
<dbReference type="Proteomes" id="UP001324115">
    <property type="component" value="Unassembled WGS sequence"/>
</dbReference>
<feature type="compositionally biased region" description="Acidic residues" evidence="1">
    <location>
        <begin position="121"/>
        <end position="132"/>
    </location>
</feature>
<gene>
    <name evidence="4" type="ORF">RGQ29_026171</name>
</gene>
<evidence type="ECO:0000256" key="3">
    <source>
        <dbReference type="SAM" id="SignalP"/>
    </source>
</evidence>
<dbReference type="AlphaFoldDB" id="A0AAN7IQT3"/>
<evidence type="ECO:0000256" key="2">
    <source>
        <dbReference type="SAM" id="Phobius"/>
    </source>
</evidence>